<dbReference type="InterPro" id="IPR016156">
    <property type="entry name" value="FAD/NAD-linked_Rdtase_dimer_sf"/>
</dbReference>
<evidence type="ECO:0000256" key="4">
    <source>
        <dbReference type="ARBA" id="ARBA00023002"/>
    </source>
</evidence>
<dbReference type="EMBL" id="JBFALK010000016">
    <property type="protein sequence ID" value="MEV0972399.1"/>
    <property type="molecule type" value="Genomic_DNA"/>
</dbReference>
<dbReference type="Proteomes" id="UP001551675">
    <property type="component" value="Unassembled WGS sequence"/>
</dbReference>
<evidence type="ECO:0000256" key="1">
    <source>
        <dbReference type="ARBA" id="ARBA00001974"/>
    </source>
</evidence>
<keyword evidence="8" id="KW-1185">Reference proteome</keyword>
<comment type="caution">
    <text evidence="7">The sequence shown here is derived from an EMBL/GenBank/DDBJ whole genome shotgun (WGS) entry which is preliminary data.</text>
</comment>
<evidence type="ECO:0000313" key="7">
    <source>
        <dbReference type="EMBL" id="MEV0972399.1"/>
    </source>
</evidence>
<organism evidence="7 8">
    <name type="scientific">Microtetraspora glauca</name>
    <dbReference type="NCBI Taxonomy" id="1996"/>
    <lineage>
        <taxon>Bacteria</taxon>
        <taxon>Bacillati</taxon>
        <taxon>Actinomycetota</taxon>
        <taxon>Actinomycetes</taxon>
        <taxon>Streptosporangiales</taxon>
        <taxon>Streptosporangiaceae</taxon>
        <taxon>Microtetraspora</taxon>
    </lineage>
</organism>
<dbReference type="PANTHER" id="PTHR43557">
    <property type="entry name" value="APOPTOSIS-INDUCING FACTOR 1"/>
    <property type="match status" value="1"/>
</dbReference>
<dbReference type="PANTHER" id="PTHR43557:SF2">
    <property type="entry name" value="RIESKE DOMAIN-CONTAINING PROTEIN-RELATED"/>
    <property type="match status" value="1"/>
</dbReference>
<comment type="cofactor">
    <cofactor evidence="1">
        <name>FAD</name>
        <dbReference type="ChEBI" id="CHEBI:57692"/>
    </cofactor>
</comment>
<evidence type="ECO:0000259" key="6">
    <source>
        <dbReference type="Pfam" id="PF14759"/>
    </source>
</evidence>
<evidence type="ECO:0000313" key="8">
    <source>
        <dbReference type="Proteomes" id="UP001551675"/>
    </source>
</evidence>
<dbReference type="Gene3D" id="3.30.390.30">
    <property type="match status" value="1"/>
</dbReference>
<keyword evidence="2" id="KW-0285">Flavoprotein</keyword>
<sequence>MSASHHVVVVGAGLGGLRTIEQLRSGGHLGPITLVGAERHVPYDRPPLSKQILNGLWEPQRVILRDGTGLAELDVSVRLSTRAVALRGTTVDLDGGGSVTGDAIVIATGVVPRRLPGQPDGVVTLRTLDDALALRKALDSAHSLIIVGAGFIGAEVACAARRRDIAVTVLEAAPVPCERALGRQVGALAARLFTEAGVDLRCGARIARLVDDHTVELEDGAVLSADVVLVSVGATPDLAWLDGAGLRNQNGLACDERGRVVGTGGVWAVGDAAAWWDPVAGDHRRSEHWTTTIDQAAKVACDILGTRLPAARPPYVWSDQFDLKVQTIGRTSTADEVVTLHGEGIQGGAVKGTVVGYFIDGALTGVASFGAPALFVRYRSLVESGADRGAVLAQAGRGTTRESR</sequence>
<dbReference type="RefSeq" id="WP_061252848.1">
    <property type="nucleotide sequence ID" value="NZ_JBFALK010000016.1"/>
</dbReference>
<dbReference type="InterPro" id="IPR028202">
    <property type="entry name" value="Reductase_C"/>
</dbReference>
<dbReference type="SUPFAM" id="SSF51905">
    <property type="entry name" value="FAD/NAD(P)-binding domain"/>
    <property type="match status" value="2"/>
</dbReference>
<reference evidence="7 8" key="1">
    <citation type="submission" date="2024-06" db="EMBL/GenBank/DDBJ databases">
        <title>The Natural Products Discovery Center: Release of the First 8490 Sequenced Strains for Exploring Actinobacteria Biosynthetic Diversity.</title>
        <authorList>
            <person name="Kalkreuter E."/>
            <person name="Kautsar S.A."/>
            <person name="Yang D."/>
            <person name="Bader C.D."/>
            <person name="Teijaro C.N."/>
            <person name="Fluegel L."/>
            <person name="Davis C.M."/>
            <person name="Simpson J.R."/>
            <person name="Lauterbach L."/>
            <person name="Steele A.D."/>
            <person name="Gui C."/>
            <person name="Meng S."/>
            <person name="Li G."/>
            <person name="Viehrig K."/>
            <person name="Ye F."/>
            <person name="Su P."/>
            <person name="Kiefer A.F."/>
            <person name="Nichols A."/>
            <person name="Cepeda A.J."/>
            <person name="Yan W."/>
            <person name="Fan B."/>
            <person name="Jiang Y."/>
            <person name="Adhikari A."/>
            <person name="Zheng C.-J."/>
            <person name="Schuster L."/>
            <person name="Cowan T.M."/>
            <person name="Smanski M.J."/>
            <person name="Chevrette M.G."/>
            <person name="De Carvalho L.P.S."/>
            <person name="Shen B."/>
        </authorList>
    </citation>
    <scope>NUCLEOTIDE SEQUENCE [LARGE SCALE GENOMIC DNA]</scope>
    <source>
        <strain evidence="7 8">NPDC050100</strain>
    </source>
</reference>
<dbReference type="InterPro" id="IPR036188">
    <property type="entry name" value="FAD/NAD-bd_sf"/>
</dbReference>
<evidence type="ECO:0000256" key="2">
    <source>
        <dbReference type="ARBA" id="ARBA00022630"/>
    </source>
</evidence>
<evidence type="ECO:0000259" key="5">
    <source>
        <dbReference type="Pfam" id="PF07992"/>
    </source>
</evidence>
<keyword evidence="3" id="KW-0274">FAD</keyword>
<feature type="domain" description="Reductase C-terminal" evidence="6">
    <location>
        <begin position="315"/>
        <end position="387"/>
    </location>
</feature>
<protein>
    <submittedName>
        <fullName evidence="7">FAD-dependent oxidoreductase</fullName>
    </submittedName>
</protein>
<dbReference type="InterPro" id="IPR050446">
    <property type="entry name" value="FAD-oxidoreductase/Apoptosis"/>
</dbReference>
<dbReference type="PRINTS" id="PR00368">
    <property type="entry name" value="FADPNR"/>
</dbReference>
<feature type="domain" description="FAD/NAD(P)-binding" evidence="5">
    <location>
        <begin position="6"/>
        <end position="296"/>
    </location>
</feature>
<name>A0ABV3GL88_MICGL</name>
<dbReference type="PRINTS" id="PR00411">
    <property type="entry name" value="PNDRDTASEI"/>
</dbReference>
<dbReference type="SUPFAM" id="SSF55424">
    <property type="entry name" value="FAD/NAD-linked reductases, dimerisation (C-terminal) domain"/>
    <property type="match status" value="1"/>
</dbReference>
<dbReference type="InterPro" id="IPR023753">
    <property type="entry name" value="FAD/NAD-binding_dom"/>
</dbReference>
<proteinExistence type="predicted"/>
<dbReference type="Gene3D" id="3.50.50.60">
    <property type="entry name" value="FAD/NAD(P)-binding domain"/>
    <property type="match status" value="2"/>
</dbReference>
<accession>A0ABV3GL88</accession>
<dbReference type="Pfam" id="PF14759">
    <property type="entry name" value="Reductase_C"/>
    <property type="match status" value="1"/>
</dbReference>
<dbReference type="Pfam" id="PF07992">
    <property type="entry name" value="Pyr_redox_2"/>
    <property type="match status" value="1"/>
</dbReference>
<evidence type="ECO:0000256" key="3">
    <source>
        <dbReference type="ARBA" id="ARBA00022827"/>
    </source>
</evidence>
<gene>
    <name evidence="7" type="ORF">AB0I59_27675</name>
</gene>
<keyword evidence="4" id="KW-0560">Oxidoreductase</keyword>